<keyword evidence="1" id="KW-0813">Transport</keyword>
<evidence type="ECO:0000256" key="1">
    <source>
        <dbReference type="ARBA" id="ARBA00022448"/>
    </source>
</evidence>
<evidence type="ECO:0000313" key="4">
    <source>
        <dbReference type="Proteomes" id="UP000678543"/>
    </source>
</evidence>
<proteinExistence type="predicted"/>
<evidence type="ECO:0000313" key="3">
    <source>
        <dbReference type="EMBL" id="QFU28426.1"/>
    </source>
</evidence>
<keyword evidence="2" id="KW-0916">Viral movement protein</keyword>
<organism evidence="3 4">
    <name type="scientific">Passion fruit green spot virus</name>
    <dbReference type="NCBI Taxonomy" id="989895"/>
    <lineage>
        <taxon>Viruses</taxon>
        <taxon>Riboviria</taxon>
        <taxon>Orthornavirae</taxon>
        <taxon>Kitrinoviricota</taxon>
        <taxon>Alsuviricetes</taxon>
        <taxon>Martellivirales</taxon>
        <taxon>Kitaviridae</taxon>
        <taxon>Cilevirus</taxon>
        <taxon>Cilevirus passiflorae</taxon>
    </lineage>
</organism>
<name>A0A5P9KE66_9VIRU</name>
<dbReference type="GO" id="GO:0046740">
    <property type="term" value="P:transport of virus in host, cell to cell"/>
    <property type="evidence" value="ECO:0007669"/>
    <property type="project" value="UniProtKB-KW"/>
</dbReference>
<dbReference type="InterPro" id="IPR000603">
    <property type="entry name" value="MPV"/>
</dbReference>
<evidence type="ECO:0000256" key="2">
    <source>
        <dbReference type="ARBA" id="ARBA00023031"/>
    </source>
</evidence>
<accession>A0A5P9KE66</accession>
<dbReference type="Proteomes" id="UP000678543">
    <property type="component" value="Genome"/>
</dbReference>
<reference evidence="3" key="1">
    <citation type="submission" date="2019-04" db="EMBL/GenBank/DDBJ databases">
        <title>The genome of Passion fruit green spot virus highlights the polymorphism of the 5'-end of the RNA2 of cileviruses.</title>
        <authorList>
            <person name="Ramos-Gonzalez P.L."/>
            <person name="Santos G."/>
            <person name="Chavi-Jesus C."/>
            <person name="Harakava R."/>
            <person name="Kitajima E.W."/>
            <person name="Freitas-Astua J."/>
        </authorList>
    </citation>
    <scope>NUCLEOTIDE SEQUENCE</scope>
    <source>
        <strain evidence="3">PFGSV/Snp1</strain>
    </source>
</reference>
<dbReference type="Pfam" id="PF00803">
    <property type="entry name" value="3A"/>
    <property type="match status" value="1"/>
</dbReference>
<gene>
    <name evidence="3" type="primary">mp</name>
</gene>
<dbReference type="RefSeq" id="YP_010088079.1">
    <property type="nucleotide sequence ID" value="NC_055652.1"/>
</dbReference>
<keyword evidence="4" id="KW-1185">Reference proteome</keyword>
<dbReference type="KEGG" id="vg:65246771"/>
<dbReference type="GeneID" id="65246771"/>
<protein>
    <submittedName>
        <fullName evidence="3">Movement protein</fullName>
    </submittedName>
</protein>
<sequence>MAMIGADDFSELESILNANYDEEGVFKASKSVCLRTSKRVGIGFLTPNDFISRINGFIRRKAEDAGLRNVESFRQLSDVVIIIVPQVAFPATLTLKLVDSCNALEAIFDQSVVVNSTSGPQIAIFNSGYSIPNEDRVSVGGNESHRRLGLSYEIEHSENISGGHITTFALTLLWREAFYFQPSNFKVHEPRLIPITVGYKKAQMSRSHADLKRAISRGMVTTGHSSVPSIRSERSISVIEKKRVTAPEQDIVVEEIDSAIESKKPSSSQVRIPPRVLKFTTLDKYEKSDNGPALS</sequence>
<dbReference type="EMBL" id="MK804172">
    <property type="protein sequence ID" value="QFU28426.1"/>
    <property type="molecule type" value="Genomic_RNA"/>
</dbReference>